<evidence type="ECO:0000313" key="2">
    <source>
        <dbReference type="EMBL" id="MBB6218879.1"/>
    </source>
</evidence>
<protein>
    <submittedName>
        <fullName evidence="2">Putative membrane protein</fullName>
    </submittedName>
</protein>
<proteinExistence type="predicted"/>
<keyword evidence="1" id="KW-0812">Transmembrane</keyword>
<organism evidence="2 3">
    <name type="scientific">Anaerosolibacter carboniphilus</name>
    <dbReference type="NCBI Taxonomy" id="1417629"/>
    <lineage>
        <taxon>Bacteria</taxon>
        <taxon>Bacillati</taxon>
        <taxon>Bacillota</taxon>
        <taxon>Clostridia</taxon>
        <taxon>Peptostreptococcales</taxon>
        <taxon>Thermotaleaceae</taxon>
        <taxon>Anaerosolibacter</taxon>
    </lineage>
</organism>
<feature type="transmembrane region" description="Helical" evidence="1">
    <location>
        <begin position="13"/>
        <end position="32"/>
    </location>
</feature>
<comment type="caution">
    <text evidence="2">The sequence shown here is derived from an EMBL/GenBank/DDBJ whole genome shotgun (WGS) entry which is preliminary data.</text>
</comment>
<evidence type="ECO:0000313" key="3">
    <source>
        <dbReference type="Proteomes" id="UP000579281"/>
    </source>
</evidence>
<keyword evidence="3" id="KW-1185">Reference proteome</keyword>
<keyword evidence="1" id="KW-1133">Transmembrane helix</keyword>
<dbReference type="AlphaFoldDB" id="A0A841L921"/>
<dbReference type="EMBL" id="JACHEN010000053">
    <property type="protein sequence ID" value="MBB6218879.1"/>
    <property type="molecule type" value="Genomic_DNA"/>
</dbReference>
<name>A0A841L921_9FIRM</name>
<dbReference type="Proteomes" id="UP000579281">
    <property type="component" value="Unassembled WGS sequence"/>
</dbReference>
<gene>
    <name evidence="2" type="ORF">HNQ80_005054</name>
</gene>
<keyword evidence="1" id="KW-0472">Membrane</keyword>
<accession>A0A841L921</accession>
<sequence length="92" mass="10388">MISKYTFQTINNIVGWIISVSLIGLGLFHLFVHKISLNGSNFIILWSLIGLSRLSNIIDAKFFENNFSLKNNWHSVFGVVTSIIFIIAGFLL</sequence>
<evidence type="ECO:0000256" key="1">
    <source>
        <dbReference type="SAM" id="Phobius"/>
    </source>
</evidence>
<reference evidence="2 3" key="1">
    <citation type="submission" date="2020-08" db="EMBL/GenBank/DDBJ databases">
        <title>Genomic Encyclopedia of Type Strains, Phase IV (KMG-IV): sequencing the most valuable type-strain genomes for metagenomic binning, comparative biology and taxonomic classification.</title>
        <authorList>
            <person name="Goeker M."/>
        </authorList>
    </citation>
    <scope>NUCLEOTIDE SEQUENCE [LARGE SCALE GENOMIC DNA]</scope>
    <source>
        <strain evidence="2 3">DSM 103526</strain>
    </source>
</reference>
<feature type="transmembrane region" description="Helical" evidence="1">
    <location>
        <begin position="73"/>
        <end position="91"/>
    </location>
</feature>